<feature type="domain" description="SAM-dependent MTase RsmB/NOP-type" evidence="3">
    <location>
        <begin position="248"/>
        <end position="564"/>
    </location>
</feature>
<evidence type="ECO:0000256" key="2">
    <source>
        <dbReference type="SAM" id="MobiDB-lite"/>
    </source>
</evidence>
<keyword evidence="1" id="KW-0489">Methyltransferase</keyword>
<feature type="region of interest" description="Disordered" evidence="2">
    <location>
        <begin position="634"/>
        <end position="711"/>
    </location>
</feature>
<dbReference type="InterPro" id="IPR001678">
    <property type="entry name" value="MeTrfase_RsmB-F_NOP2_dom"/>
</dbReference>
<dbReference type="PROSITE" id="PS51686">
    <property type="entry name" value="SAM_MT_RSMB_NOP"/>
    <property type="match status" value="1"/>
</dbReference>
<feature type="compositionally biased region" description="Low complexity" evidence="2">
    <location>
        <begin position="640"/>
        <end position="656"/>
    </location>
</feature>
<evidence type="ECO:0000313" key="4">
    <source>
        <dbReference type="Ensembl" id="ENSPKIP00000033972.1"/>
    </source>
</evidence>
<dbReference type="InterPro" id="IPR029063">
    <property type="entry name" value="SAM-dependent_MTases_sf"/>
</dbReference>
<feature type="active site" description="Nucleophile" evidence="1">
    <location>
        <position position="495"/>
    </location>
</feature>
<evidence type="ECO:0000313" key="5">
    <source>
        <dbReference type="Proteomes" id="UP000261540"/>
    </source>
</evidence>
<dbReference type="GO" id="GO:0032259">
    <property type="term" value="P:methylation"/>
    <property type="evidence" value="ECO:0007669"/>
    <property type="project" value="UniProtKB-KW"/>
</dbReference>
<feature type="compositionally biased region" description="Polar residues" evidence="2">
    <location>
        <begin position="673"/>
        <end position="700"/>
    </location>
</feature>
<dbReference type="Gene3D" id="3.40.50.150">
    <property type="entry name" value="Vaccinia Virus protein VP39"/>
    <property type="match status" value="1"/>
</dbReference>
<dbReference type="PANTHER" id="PTHR14663:SF2">
    <property type="entry name" value="METHYLTRANSFERASE NSUN7-RELATED"/>
    <property type="match status" value="1"/>
</dbReference>
<accession>A0A3B3STB6</accession>
<dbReference type="Gene3D" id="3.30.70.1170">
    <property type="entry name" value="Sun protein, domain 3"/>
    <property type="match status" value="1"/>
</dbReference>
<keyword evidence="5" id="KW-1185">Reference proteome</keyword>
<keyword evidence="1" id="KW-0808">Transferase</keyword>
<dbReference type="PANTHER" id="PTHR14663">
    <property type="entry name" value="METHYLTRANSFERASE NSUN7-RELATED"/>
    <property type="match status" value="1"/>
</dbReference>
<comment type="caution">
    <text evidence="1">Lacks conserved residue(s) required for the propagation of feature annotation.</text>
</comment>
<evidence type="ECO:0000256" key="1">
    <source>
        <dbReference type="PROSITE-ProRule" id="PRU01023"/>
    </source>
</evidence>
<organism evidence="4 5">
    <name type="scientific">Paramormyrops kingsleyae</name>
    <dbReference type="NCBI Taxonomy" id="1676925"/>
    <lineage>
        <taxon>Eukaryota</taxon>
        <taxon>Metazoa</taxon>
        <taxon>Chordata</taxon>
        <taxon>Craniata</taxon>
        <taxon>Vertebrata</taxon>
        <taxon>Euteleostomi</taxon>
        <taxon>Actinopterygii</taxon>
        <taxon>Neopterygii</taxon>
        <taxon>Teleostei</taxon>
        <taxon>Osteoglossocephala</taxon>
        <taxon>Osteoglossomorpha</taxon>
        <taxon>Osteoglossiformes</taxon>
        <taxon>Mormyridae</taxon>
        <taxon>Paramormyrops</taxon>
    </lineage>
</organism>
<name>A0A3B3STB6_9TELE</name>
<dbReference type="GO" id="GO:0008168">
    <property type="term" value="F:methyltransferase activity"/>
    <property type="evidence" value="ECO:0007669"/>
    <property type="project" value="UniProtKB-KW"/>
</dbReference>
<dbReference type="GO" id="GO:0003723">
    <property type="term" value="F:RNA binding"/>
    <property type="evidence" value="ECO:0007669"/>
    <property type="project" value="UniProtKB-UniRule"/>
</dbReference>
<reference evidence="4" key="2">
    <citation type="submission" date="2025-09" db="UniProtKB">
        <authorList>
            <consortium name="Ensembl"/>
        </authorList>
    </citation>
    <scope>IDENTIFICATION</scope>
</reference>
<dbReference type="AlphaFoldDB" id="A0A3B3STB6"/>
<dbReference type="STRING" id="1676925.ENSPKIP00000033972"/>
<comment type="similarity">
    <text evidence="1">Belongs to the class I-like SAM-binding methyltransferase superfamily. RsmB/NOP family.</text>
</comment>
<evidence type="ECO:0000259" key="3">
    <source>
        <dbReference type="PROSITE" id="PS51686"/>
    </source>
</evidence>
<dbReference type="InterPro" id="IPR042620">
    <property type="entry name" value="NSUN7"/>
</dbReference>
<dbReference type="SMR" id="A0A3B3STB6"/>
<dbReference type="SUPFAM" id="SSF53335">
    <property type="entry name" value="S-adenosyl-L-methionine-dependent methyltransferases"/>
    <property type="match status" value="1"/>
</dbReference>
<protein>
    <submittedName>
        <fullName evidence="4">NOP2/Sun RNA methyltransferase family member 7</fullName>
    </submittedName>
</protein>
<dbReference type="Proteomes" id="UP000261540">
    <property type="component" value="Unplaced"/>
</dbReference>
<dbReference type="OrthoDB" id="6817893at2759"/>
<proteinExistence type="inferred from homology"/>
<sequence>MGKYRVGFDINTTREPASPPMGKYRVGFDINTTREPASPPMGKYRVGFDTNTLRDPAPPLSSFKHMSLLDRMESPLRRPPQLPLKGAPTSSCGFPDHVYLHAAAIFQNAHTEKPPSHRLINYGKKSAFPIPYVKDEPSKCSAYELAFNTLKYQDLLEDMMIDSCLYLSQSLPDDLMSLVLVMLFDFQDRKFLPREGLAGPADEQLEDVRKAESCLFRFRTKLAASLARCRIKHNVPSIECMLPESVKRMQERARSLPLCAWVNTLKISLDDARGGLQRAGFSPAESAGQRSRLAFRQDGHCHDSLVFPGCLKDTLYRMTPLLKDRQLVIQDRSCCLAPNMVRFFLEKGADVLVAGAISGFTVAHMAVLAAPFSGQVFCCSDSLPPAQGDEMQDIFSSMECKNVKLIQGSFCDLSPSNARLQKVRVMLLMPQSSLSAASNPAEIILQENGDRHLLQDLSQGAVSQTKLDSLVGRQAQQLAHALKLPRVRTVVYWTCSSYPEENEEVVRKVLKEQPCSATLQPYRLTPPPMSTLSSSDEENAEERFFKLDASEETNGCFMAVLTREPTLEARETVQEVLARAAAKGLLGGVSPSQLPRKERRMLPRETVVARRPHRSQGPIYSQSCIEEFLSREAKTNRTPSVKLQGSSGVKGSSGEPGKPKPPCRSLPGMLPSRGSSSQQWKNITVITTSASKRKPTASSQPAPRAPPIPRPRARLEILRPVALVLPPVTFPCFSMKPRKPPPYSHPRTFFSWRAGSHPAASRSGDNLYRLSAVWHPRPWL</sequence>
<dbReference type="Ensembl" id="ENSPKIT00000014869.1">
    <property type="protein sequence ID" value="ENSPKIP00000033972.1"/>
    <property type="gene ID" value="ENSPKIG00000013497.1"/>
</dbReference>
<keyword evidence="1" id="KW-0949">S-adenosyl-L-methionine</keyword>
<keyword evidence="1" id="KW-0694">RNA-binding</keyword>
<reference evidence="4" key="1">
    <citation type="submission" date="2025-08" db="UniProtKB">
        <authorList>
            <consortium name="Ensembl"/>
        </authorList>
    </citation>
    <scope>IDENTIFICATION</scope>
</reference>
<dbReference type="GeneTree" id="ENSGT00940000157352"/>